<dbReference type="STRING" id="4096.A0A1U7W7L4"/>
<organism evidence="2 3">
    <name type="scientific">Nicotiana sylvestris</name>
    <name type="common">Wood tobacco</name>
    <name type="synonym">South American tobacco</name>
    <dbReference type="NCBI Taxonomy" id="4096"/>
    <lineage>
        <taxon>Eukaryota</taxon>
        <taxon>Viridiplantae</taxon>
        <taxon>Streptophyta</taxon>
        <taxon>Embryophyta</taxon>
        <taxon>Tracheophyta</taxon>
        <taxon>Spermatophyta</taxon>
        <taxon>Magnoliopsida</taxon>
        <taxon>eudicotyledons</taxon>
        <taxon>Gunneridae</taxon>
        <taxon>Pentapetalae</taxon>
        <taxon>asterids</taxon>
        <taxon>lamiids</taxon>
        <taxon>Solanales</taxon>
        <taxon>Solanaceae</taxon>
        <taxon>Nicotianoideae</taxon>
        <taxon>Nicotianeae</taxon>
        <taxon>Nicotiana</taxon>
    </lineage>
</organism>
<name>A0A1U7W7L4_NICSY</name>
<protein>
    <submittedName>
        <fullName evidence="3">Uncharacterized protein LOC104221309</fullName>
    </submittedName>
</protein>
<proteinExistence type="predicted"/>
<dbReference type="eggNOG" id="ENOG502QUNQ">
    <property type="taxonomic scope" value="Eukaryota"/>
</dbReference>
<feature type="region of interest" description="Disordered" evidence="1">
    <location>
        <begin position="278"/>
        <end position="318"/>
    </location>
</feature>
<evidence type="ECO:0000313" key="2">
    <source>
        <dbReference type="Proteomes" id="UP000189701"/>
    </source>
</evidence>
<gene>
    <name evidence="3" type="primary">LOC104221309</name>
</gene>
<evidence type="ECO:0000313" key="3">
    <source>
        <dbReference type="RefSeq" id="XP_009770644.1"/>
    </source>
</evidence>
<sequence>MYEQKSNLKKLFVSDEYTSSAYGREARGRESADIILSPSFWNNVVHALKIGGPLVKVFRLVDGEQRPPMGYLYEAIDRANEVIQASFSDQRKYKKVFNIIDKRWDSKLHSLLHAAGLVLNPELFYDNEERILGDEPLWNGYYECIEKLIPEKSVQDKSIEQFSIYRNVEQLFGKNMAIRQRKTKSPGERIHTKKRNKLTLKRLNDLVFIKYNRTLRRCYNARNVIDIISLDNIDGANEWLTRVPEDHANEEVFEDTSDFTWGDVAEARGIGERIYGLRESTSTSSSQRKGKQAPTLSLVDEEDEVEEDDEQYNNDSGIQEFDNLVEEYDAHFVL</sequence>
<dbReference type="InterPro" id="IPR012337">
    <property type="entry name" value="RNaseH-like_sf"/>
</dbReference>
<keyword evidence="2" id="KW-1185">Reference proteome</keyword>
<reference evidence="3" key="2">
    <citation type="submission" date="2025-08" db="UniProtKB">
        <authorList>
            <consortium name="RefSeq"/>
        </authorList>
    </citation>
    <scope>IDENTIFICATION</scope>
    <source>
        <tissue evidence="3">Leaf</tissue>
    </source>
</reference>
<dbReference type="RefSeq" id="XP_009770644.1">
    <property type="nucleotide sequence ID" value="XM_009772342.1"/>
</dbReference>
<dbReference type="AlphaFoldDB" id="A0A1U7W7L4"/>
<feature type="compositionally biased region" description="Acidic residues" evidence="1">
    <location>
        <begin position="299"/>
        <end position="312"/>
    </location>
</feature>
<dbReference type="PANTHER" id="PTHR32166:SF74">
    <property type="entry name" value="OS05G0256350 PROTEIN"/>
    <property type="match status" value="1"/>
</dbReference>
<evidence type="ECO:0000256" key="1">
    <source>
        <dbReference type="SAM" id="MobiDB-lite"/>
    </source>
</evidence>
<dbReference type="SUPFAM" id="SSF53098">
    <property type="entry name" value="Ribonuclease H-like"/>
    <property type="match status" value="1"/>
</dbReference>
<dbReference type="Proteomes" id="UP000189701">
    <property type="component" value="Unplaced"/>
</dbReference>
<accession>A0A1U7W7L4</accession>
<reference evidence="2" key="1">
    <citation type="journal article" date="2013" name="Genome Biol.">
        <title>Reference genomes and transcriptomes of Nicotiana sylvestris and Nicotiana tomentosiformis.</title>
        <authorList>
            <person name="Sierro N."/>
            <person name="Battey J.N."/>
            <person name="Ouadi S."/>
            <person name="Bovet L."/>
            <person name="Goepfert S."/>
            <person name="Bakaher N."/>
            <person name="Peitsch M.C."/>
            <person name="Ivanov N.V."/>
        </authorList>
    </citation>
    <scope>NUCLEOTIDE SEQUENCE [LARGE SCALE GENOMIC DNA]</scope>
</reference>
<dbReference type="PANTHER" id="PTHR32166">
    <property type="entry name" value="OSJNBA0013A04.12 PROTEIN"/>
    <property type="match status" value="1"/>
</dbReference>